<keyword evidence="1" id="KW-0443">Lipid metabolism</keyword>
<dbReference type="SUPFAM" id="SSF51735">
    <property type="entry name" value="NAD(P)-binding Rossmann-fold domains"/>
    <property type="match status" value="1"/>
</dbReference>
<dbReference type="Gene3D" id="3.40.50.720">
    <property type="entry name" value="NAD(P)-binding Rossmann-like Domain"/>
    <property type="match status" value="1"/>
</dbReference>
<keyword evidence="1" id="KW-0521">NADP</keyword>
<sequence length="332" mass="35881">MFALLLLSARGLVGIATPQPSTILATGVTGMLGSQVVKDLLNTDPSIRVACIVRADSDEHAQSRVEAALGGSDFSSRVTGFCGDVTQPGLGLSIKTQELLQNEVDAIVHIAADIRLAKGDGTAVTNLAACDDVMAFASSCCKRPMVHFTSSIASCVKYGERIAPEDMRYEKHHAFGGGYGEQKWEAEQRFHKWSLSTGGPVTIYRMPFLISPTFAQRMAVPTLVFQMGKLIGKVPDHDQVDQMRDAGLLVSSVPFEEFEYVVRKRVASDRSLRRLQLFLPVVEAVASGDMAFLDTLQADKAVRAQGITLDELNIDRASFSKVIDTATATLGV</sequence>
<evidence type="ECO:0000256" key="2">
    <source>
        <dbReference type="SAM" id="SignalP"/>
    </source>
</evidence>
<organism evidence="4 5">
    <name type="scientific">Prymnesium parvum</name>
    <name type="common">Toxic golden alga</name>
    <dbReference type="NCBI Taxonomy" id="97485"/>
    <lineage>
        <taxon>Eukaryota</taxon>
        <taxon>Haptista</taxon>
        <taxon>Haptophyta</taxon>
        <taxon>Prymnesiophyceae</taxon>
        <taxon>Prymnesiales</taxon>
        <taxon>Prymnesiaceae</taxon>
        <taxon>Prymnesium</taxon>
    </lineage>
</organism>
<accession>A0AB34JFW6</accession>
<comment type="catalytic activity">
    <reaction evidence="1">
        <text>a long-chain fatty acyl-CoA + 2 NADPH + 2 H(+) = a long-chain primary fatty alcohol + 2 NADP(+) + CoA</text>
        <dbReference type="Rhea" id="RHEA:52716"/>
        <dbReference type="ChEBI" id="CHEBI:15378"/>
        <dbReference type="ChEBI" id="CHEBI:57287"/>
        <dbReference type="ChEBI" id="CHEBI:57783"/>
        <dbReference type="ChEBI" id="CHEBI:58349"/>
        <dbReference type="ChEBI" id="CHEBI:77396"/>
        <dbReference type="ChEBI" id="CHEBI:83139"/>
        <dbReference type="EC" id="1.2.1.84"/>
    </reaction>
</comment>
<dbReference type="PANTHER" id="PTHR11011">
    <property type="entry name" value="MALE STERILITY PROTEIN 2-RELATED"/>
    <property type="match status" value="1"/>
</dbReference>
<evidence type="ECO:0000259" key="3">
    <source>
        <dbReference type="Pfam" id="PF07993"/>
    </source>
</evidence>
<dbReference type="Pfam" id="PF07993">
    <property type="entry name" value="NAD_binding_4"/>
    <property type="match status" value="1"/>
</dbReference>
<keyword evidence="1" id="KW-0560">Oxidoreductase</keyword>
<feature type="chain" id="PRO_5044344113" description="Fatty acyl-CoA reductase" evidence="2">
    <location>
        <begin position="19"/>
        <end position="332"/>
    </location>
</feature>
<proteinExistence type="inferred from homology"/>
<evidence type="ECO:0000313" key="5">
    <source>
        <dbReference type="Proteomes" id="UP001515480"/>
    </source>
</evidence>
<dbReference type="GO" id="GO:0102965">
    <property type="term" value="F:alcohol-forming long-chain fatty acyl-CoA reductase activity"/>
    <property type="evidence" value="ECO:0007669"/>
    <property type="project" value="UniProtKB-EC"/>
</dbReference>
<dbReference type="Proteomes" id="UP001515480">
    <property type="component" value="Unassembled WGS sequence"/>
</dbReference>
<dbReference type="GO" id="GO:0005777">
    <property type="term" value="C:peroxisome"/>
    <property type="evidence" value="ECO:0007669"/>
    <property type="project" value="TreeGrafter"/>
</dbReference>
<keyword evidence="5" id="KW-1185">Reference proteome</keyword>
<dbReference type="InterPro" id="IPR026055">
    <property type="entry name" value="FAR"/>
</dbReference>
<evidence type="ECO:0000256" key="1">
    <source>
        <dbReference type="RuleBase" id="RU363097"/>
    </source>
</evidence>
<name>A0AB34JFW6_PRYPA</name>
<protein>
    <recommendedName>
        <fullName evidence="1">Fatty acyl-CoA reductase</fullName>
        <ecNumber evidence="1">1.2.1.84</ecNumber>
    </recommendedName>
</protein>
<dbReference type="InterPro" id="IPR013120">
    <property type="entry name" value="FAR_NAD-bd"/>
</dbReference>
<keyword evidence="1" id="KW-0444">Lipid biosynthesis</keyword>
<dbReference type="GO" id="GO:0035336">
    <property type="term" value="P:long-chain fatty-acyl-CoA metabolic process"/>
    <property type="evidence" value="ECO:0007669"/>
    <property type="project" value="TreeGrafter"/>
</dbReference>
<comment type="caution">
    <text evidence="4">The sequence shown here is derived from an EMBL/GenBank/DDBJ whole genome shotgun (WGS) entry which is preliminary data.</text>
</comment>
<comment type="similarity">
    <text evidence="1">Belongs to the fatty acyl-CoA reductase family.</text>
</comment>
<comment type="function">
    <text evidence="1">Catalyzes the reduction of fatty acyl-CoA to fatty alcohols.</text>
</comment>
<keyword evidence="2" id="KW-0732">Signal</keyword>
<dbReference type="PANTHER" id="PTHR11011:SF45">
    <property type="entry name" value="FATTY ACYL-COA REDUCTASE CG8306-RELATED"/>
    <property type="match status" value="1"/>
</dbReference>
<feature type="domain" description="Thioester reductase (TE)" evidence="3">
    <location>
        <begin position="26"/>
        <end position="212"/>
    </location>
</feature>
<dbReference type="EC" id="1.2.1.84" evidence="1"/>
<feature type="signal peptide" evidence="2">
    <location>
        <begin position="1"/>
        <end position="18"/>
    </location>
</feature>
<reference evidence="4 5" key="1">
    <citation type="journal article" date="2024" name="Science">
        <title>Giant polyketide synthase enzymes in the biosynthesis of giant marine polyether toxins.</title>
        <authorList>
            <person name="Fallon T.R."/>
            <person name="Shende V.V."/>
            <person name="Wierzbicki I.H."/>
            <person name="Pendleton A.L."/>
            <person name="Watervoot N.F."/>
            <person name="Auber R.P."/>
            <person name="Gonzalez D.J."/>
            <person name="Wisecaver J.H."/>
            <person name="Moore B.S."/>
        </authorList>
    </citation>
    <scope>NUCLEOTIDE SEQUENCE [LARGE SCALE GENOMIC DNA]</scope>
    <source>
        <strain evidence="4 5">12B1</strain>
    </source>
</reference>
<dbReference type="AlphaFoldDB" id="A0AB34JFW6"/>
<evidence type="ECO:0000313" key="4">
    <source>
        <dbReference type="EMBL" id="KAL1519637.1"/>
    </source>
</evidence>
<dbReference type="EMBL" id="JBGBPQ010000009">
    <property type="protein sequence ID" value="KAL1519637.1"/>
    <property type="molecule type" value="Genomic_DNA"/>
</dbReference>
<gene>
    <name evidence="4" type="ORF">AB1Y20_023148</name>
</gene>
<dbReference type="InterPro" id="IPR036291">
    <property type="entry name" value="NAD(P)-bd_dom_sf"/>
</dbReference>
<dbReference type="GO" id="GO:0080019">
    <property type="term" value="F:alcohol-forming very long-chain fatty acyl-CoA reductase activity"/>
    <property type="evidence" value="ECO:0007669"/>
    <property type="project" value="InterPro"/>
</dbReference>